<keyword evidence="2" id="KW-0645">Protease</keyword>
<evidence type="ECO:0000256" key="1">
    <source>
        <dbReference type="ARBA" id="ARBA00011073"/>
    </source>
</evidence>
<comment type="caution">
    <text evidence="5">Lacks conserved residue(s) required for the propagation of feature annotation.</text>
</comment>
<dbReference type="RefSeq" id="WP_393172051.1">
    <property type="nucleotide sequence ID" value="NZ_JBICRM010000024.1"/>
</dbReference>
<dbReference type="Pfam" id="PF05922">
    <property type="entry name" value="Inhibitor_I9"/>
    <property type="match status" value="1"/>
</dbReference>
<evidence type="ECO:0000256" key="5">
    <source>
        <dbReference type="PROSITE-ProRule" id="PRU01240"/>
    </source>
</evidence>
<dbReference type="Gene3D" id="3.30.70.80">
    <property type="entry name" value="Peptidase S8 propeptide/proteinase inhibitor I9"/>
    <property type="match status" value="1"/>
</dbReference>
<dbReference type="InterPro" id="IPR036852">
    <property type="entry name" value="Peptidase_S8/S53_dom_sf"/>
</dbReference>
<accession>A0ABW7ANE9</accession>
<dbReference type="InterPro" id="IPR010259">
    <property type="entry name" value="S8pro/Inhibitor_I9"/>
</dbReference>
<evidence type="ECO:0000313" key="9">
    <source>
        <dbReference type="Proteomes" id="UP001603978"/>
    </source>
</evidence>
<sequence length="316" mass="32681">MPRRLGLPSVYLAAAVATAATTAVPLAMTPASGLALRPAVSEPTRPYVVTARSRVAAQDLVGEVRWRVRRYYTAALPGFATFLTAAELAELRTDPRVRAIEPDRQIHPMTAGRSTRPPSVPGTGAGTTVYVVDSGVDAGRAEFGDRAWRAFDATGGTGRDCGWGHGTQVAARVHAVSPRARIASVRVLGCGGSGTLADTLAGLDWIHRHARGPSVANLSVDGADSPALDAAVQALVRSGVFVAGTADSSTCRVMPGGAAYSSIAPHLAGTAARHLERHPAVHPSVLASWLKCTAARGAIRQNPSGAPDLPMRDGGL</sequence>
<keyword evidence="4" id="KW-0720">Serine protease</keyword>
<dbReference type="GO" id="GO:0030414">
    <property type="term" value="F:peptidase inhibitor activity"/>
    <property type="evidence" value="ECO:0007669"/>
    <property type="project" value="UniProtKB-KW"/>
</dbReference>
<keyword evidence="8" id="KW-0646">Protease inhibitor</keyword>
<evidence type="ECO:0000256" key="6">
    <source>
        <dbReference type="SAM" id="SignalP"/>
    </source>
</evidence>
<organism evidence="8 9">
    <name type="scientific">Nonomuraea marmarensis</name>
    <dbReference type="NCBI Taxonomy" id="3351344"/>
    <lineage>
        <taxon>Bacteria</taxon>
        <taxon>Bacillati</taxon>
        <taxon>Actinomycetota</taxon>
        <taxon>Actinomycetes</taxon>
        <taxon>Streptosporangiales</taxon>
        <taxon>Streptosporangiaceae</taxon>
        <taxon>Nonomuraea</taxon>
    </lineage>
</organism>
<dbReference type="Proteomes" id="UP001603978">
    <property type="component" value="Unassembled WGS sequence"/>
</dbReference>
<dbReference type="SUPFAM" id="SSF52743">
    <property type="entry name" value="Subtilisin-like"/>
    <property type="match status" value="1"/>
</dbReference>
<reference evidence="8 9" key="1">
    <citation type="submission" date="2024-10" db="EMBL/GenBank/DDBJ databases">
        <authorList>
            <person name="Topkara A.R."/>
            <person name="Saygin H."/>
        </authorList>
    </citation>
    <scope>NUCLEOTIDE SEQUENCE [LARGE SCALE GENOMIC DNA]</scope>
    <source>
        <strain evidence="8 9">M3C6</strain>
    </source>
</reference>
<feature type="domain" description="Inhibitor I9" evidence="7">
    <location>
        <begin position="62"/>
        <end position="107"/>
    </location>
</feature>
<keyword evidence="6" id="KW-0732">Signal</keyword>
<evidence type="ECO:0000259" key="7">
    <source>
        <dbReference type="Pfam" id="PF05922"/>
    </source>
</evidence>
<keyword evidence="9" id="KW-1185">Reference proteome</keyword>
<comment type="caution">
    <text evidence="8">The sequence shown here is derived from an EMBL/GenBank/DDBJ whole genome shotgun (WGS) entry which is preliminary data.</text>
</comment>
<dbReference type="Gene3D" id="3.40.50.200">
    <property type="entry name" value="Peptidase S8/S53 domain"/>
    <property type="match status" value="1"/>
</dbReference>
<dbReference type="SUPFAM" id="SSF54897">
    <property type="entry name" value="Protease propeptides/inhibitors"/>
    <property type="match status" value="1"/>
</dbReference>
<feature type="chain" id="PRO_5046205556" evidence="6">
    <location>
        <begin position="20"/>
        <end position="316"/>
    </location>
</feature>
<name>A0ABW7ANE9_9ACTN</name>
<evidence type="ECO:0000256" key="4">
    <source>
        <dbReference type="ARBA" id="ARBA00022825"/>
    </source>
</evidence>
<dbReference type="InterPro" id="IPR050131">
    <property type="entry name" value="Peptidase_S8_subtilisin-like"/>
</dbReference>
<dbReference type="PROSITE" id="PS51892">
    <property type="entry name" value="SUBTILASE"/>
    <property type="match status" value="1"/>
</dbReference>
<keyword evidence="3" id="KW-0378">Hydrolase</keyword>
<dbReference type="PANTHER" id="PTHR43806">
    <property type="entry name" value="PEPTIDASE S8"/>
    <property type="match status" value="1"/>
</dbReference>
<dbReference type="EMBL" id="JBICRM010000024">
    <property type="protein sequence ID" value="MFG1707951.1"/>
    <property type="molecule type" value="Genomic_DNA"/>
</dbReference>
<dbReference type="PANTHER" id="PTHR43806:SF11">
    <property type="entry name" value="CEREVISIN-RELATED"/>
    <property type="match status" value="1"/>
</dbReference>
<comment type="similarity">
    <text evidence="1 5">Belongs to the peptidase S8 family.</text>
</comment>
<protein>
    <submittedName>
        <fullName evidence="8">Protease inhibitor I9 family protein</fullName>
    </submittedName>
</protein>
<proteinExistence type="inferred from homology"/>
<gene>
    <name evidence="8" type="ORF">ACFLIM_32560</name>
</gene>
<evidence type="ECO:0000313" key="8">
    <source>
        <dbReference type="EMBL" id="MFG1707951.1"/>
    </source>
</evidence>
<evidence type="ECO:0000256" key="2">
    <source>
        <dbReference type="ARBA" id="ARBA00022670"/>
    </source>
</evidence>
<evidence type="ECO:0000256" key="3">
    <source>
        <dbReference type="ARBA" id="ARBA00022801"/>
    </source>
</evidence>
<feature type="signal peptide" evidence="6">
    <location>
        <begin position="1"/>
        <end position="19"/>
    </location>
</feature>
<dbReference type="InterPro" id="IPR037045">
    <property type="entry name" value="S8pro/Inhibitor_I9_sf"/>
</dbReference>